<accession>T0QQZ4</accession>
<dbReference type="GeneID" id="19943151"/>
<dbReference type="InParanoid" id="T0QQZ4"/>
<organism evidence="1 2">
    <name type="scientific">Saprolegnia diclina (strain VS20)</name>
    <dbReference type="NCBI Taxonomy" id="1156394"/>
    <lineage>
        <taxon>Eukaryota</taxon>
        <taxon>Sar</taxon>
        <taxon>Stramenopiles</taxon>
        <taxon>Oomycota</taxon>
        <taxon>Saprolegniomycetes</taxon>
        <taxon>Saprolegniales</taxon>
        <taxon>Saprolegniaceae</taxon>
        <taxon>Saprolegnia</taxon>
    </lineage>
</organism>
<protein>
    <recommendedName>
        <fullName evidence="3">AB hydrolase-1 domain-containing protein</fullName>
    </recommendedName>
</protein>
<dbReference type="PANTHER" id="PTHR47533:SF4">
    <property type="entry name" value="AB HYDROLASE-1 DOMAIN-CONTAINING PROTEIN"/>
    <property type="match status" value="1"/>
</dbReference>
<evidence type="ECO:0000313" key="1">
    <source>
        <dbReference type="EMBL" id="EQC40534.1"/>
    </source>
</evidence>
<dbReference type="InterPro" id="IPR029058">
    <property type="entry name" value="AB_hydrolase_fold"/>
</dbReference>
<proteinExistence type="predicted"/>
<dbReference type="PANTHER" id="PTHR47533">
    <property type="entry name" value="PROTEIN CBG21859"/>
    <property type="match status" value="1"/>
</dbReference>
<evidence type="ECO:0008006" key="3">
    <source>
        <dbReference type="Google" id="ProtNLM"/>
    </source>
</evidence>
<dbReference type="eggNOG" id="ENOG502S74P">
    <property type="taxonomic scope" value="Eukaryota"/>
</dbReference>
<name>T0QQZ4_SAPDV</name>
<sequence length="257" mass="27447">MAISRRIARRFSSAAVSCPPFGSVQATYTLTNGHPLHYTKHGPADAETTFVLLHGAPGSHKDFRHLAPLLVRERINVIALDLPGNGLTPAAAAGGLAGLSAASIADAVVEAIDGLSLQRTFVLGHSFGRHTALEAAARVKRVHGLALLNAAGLRPHQTIRPFGVMAAGAGVLSRPGLLRNLVVKLNHWTYLHVYKFPRSTNVDDLTFGFQRFGSTDFERVAGFAKATAQRGVPTFTAIARDDHLVEQAIGDELKDVL</sequence>
<keyword evidence="2" id="KW-1185">Reference proteome</keyword>
<dbReference type="InterPro" id="IPR010463">
    <property type="entry name" value="DUF1057"/>
</dbReference>
<reference evidence="1 2" key="1">
    <citation type="submission" date="2012-04" db="EMBL/GenBank/DDBJ databases">
        <title>The Genome Sequence of Saprolegnia declina VS20.</title>
        <authorList>
            <consortium name="The Broad Institute Genome Sequencing Platform"/>
            <person name="Russ C."/>
            <person name="Nusbaum C."/>
            <person name="Tyler B."/>
            <person name="van West P."/>
            <person name="Dieguez-Uribeondo J."/>
            <person name="de Bruijn I."/>
            <person name="Tripathy S."/>
            <person name="Jiang R."/>
            <person name="Young S.K."/>
            <person name="Zeng Q."/>
            <person name="Gargeya S."/>
            <person name="Fitzgerald M."/>
            <person name="Haas B."/>
            <person name="Abouelleil A."/>
            <person name="Alvarado L."/>
            <person name="Arachchi H.M."/>
            <person name="Berlin A."/>
            <person name="Chapman S.B."/>
            <person name="Goldberg J."/>
            <person name="Griggs A."/>
            <person name="Gujja S."/>
            <person name="Hansen M."/>
            <person name="Howarth C."/>
            <person name="Imamovic A."/>
            <person name="Larimer J."/>
            <person name="McCowen C."/>
            <person name="Montmayeur A."/>
            <person name="Murphy C."/>
            <person name="Neiman D."/>
            <person name="Pearson M."/>
            <person name="Priest M."/>
            <person name="Roberts A."/>
            <person name="Saif S."/>
            <person name="Shea T."/>
            <person name="Sisk P."/>
            <person name="Sykes S."/>
            <person name="Wortman J."/>
            <person name="Nusbaum C."/>
            <person name="Birren B."/>
        </authorList>
    </citation>
    <scope>NUCLEOTIDE SEQUENCE [LARGE SCALE GENOMIC DNA]</scope>
    <source>
        <strain evidence="1 2">VS20</strain>
    </source>
</reference>
<dbReference type="AlphaFoldDB" id="T0QQZ4"/>
<dbReference type="Proteomes" id="UP000030762">
    <property type="component" value="Unassembled WGS sequence"/>
</dbReference>
<dbReference type="STRING" id="1156394.T0QQZ4"/>
<dbReference type="SUPFAM" id="SSF53474">
    <property type="entry name" value="alpha/beta-Hydrolases"/>
    <property type="match status" value="1"/>
</dbReference>
<evidence type="ECO:0000313" key="2">
    <source>
        <dbReference type="Proteomes" id="UP000030762"/>
    </source>
</evidence>
<dbReference type="RefSeq" id="XP_008606233.1">
    <property type="nucleotide sequence ID" value="XM_008608011.1"/>
</dbReference>
<dbReference type="ESTHER" id="9stra-t0qqz4">
    <property type="family name" value="Duf_1057"/>
</dbReference>
<dbReference type="VEuPathDB" id="FungiDB:SDRG_02424"/>
<dbReference type="Gene3D" id="3.40.50.1820">
    <property type="entry name" value="alpha/beta hydrolase"/>
    <property type="match status" value="1"/>
</dbReference>
<dbReference type="OrthoDB" id="6431331at2759"/>
<dbReference type="EMBL" id="JH767136">
    <property type="protein sequence ID" value="EQC40534.1"/>
    <property type="molecule type" value="Genomic_DNA"/>
</dbReference>
<gene>
    <name evidence="1" type="ORF">SDRG_02424</name>
</gene>
<dbReference type="Pfam" id="PF06342">
    <property type="entry name" value="DUF1057"/>
    <property type="match status" value="1"/>
</dbReference>